<accession>A0A3N4HUH8</accession>
<feature type="compositionally biased region" description="Basic and acidic residues" evidence="1">
    <location>
        <begin position="54"/>
        <end position="69"/>
    </location>
</feature>
<keyword evidence="2" id="KW-0812">Transmembrane</keyword>
<sequence length="208" mass="22270">MSASVLEDGQRQDDAQSQLPASNATPSVVTSDGQRQDDAQFQLQSPNPTPPEVKSNDLEKGRIELEKNRTLSTATTDTLDTEAPSTSGTSSGFTTTTAPSFATSTATIALPKPSVNPSMSSIRIGSPTRPPGYPSPSRMATYDTTITSVSMCSQDDKIMREQEHTEEMEEMRKRKYKAIGIGAAVAVLVIVVTVAVCVSMVGKQRRRG</sequence>
<protein>
    <submittedName>
        <fullName evidence="3">Uncharacterized protein</fullName>
    </submittedName>
</protein>
<evidence type="ECO:0000256" key="1">
    <source>
        <dbReference type="SAM" id="MobiDB-lite"/>
    </source>
</evidence>
<reference evidence="3 4" key="1">
    <citation type="journal article" date="2018" name="Nat. Ecol. Evol.">
        <title>Pezizomycetes genomes reveal the molecular basis of ectomycorrhizal truffle lifestyle.</title>
        <authorList>
            <person name="Murat C."/>
            <person name="Payen T."/>
            <person name="Noel B."/>
            <person name="Kuo A."/>
            <person name="Morin E."/>
            <person name="Chen J."/>
            <person name="Kohler A."/>
            <person name="Krizsan K."/>
            <person name="Balestrini R."/>
            <person name="Da Silva C."/>
            <person name="Montanini B."/>
            <person name="Hainaut M."/>
            <person name="Levati E."/>
            <person name="Barry K.W."/>
            <person name="Belfiori B."/>
            <person name="Cichocki N."/>
            <person name="Clum A."/>
            <person name="Dockter R.B."/>
            <person name="Fauchery L."/>
            <person name="Guy J."/>
            <person name="Iotti M."/>
            <person name="Le Tacon F."/>
            <person name="Lindquist E.A."/>
            <person name="Lipzen A."/>
            <person name="Malagnac F."/>
            <person name="Mello A."/>
            <person name="Molinier V."/>
            <person name="Miyauchi S."/>
            <person name="Poulain J."/>
            <person name="Riccioni C."/>
            <person name="Rubini A."/>
            <person name="Sitrit Y."/>
            <person name="Splivallo R."/>
            <person name="Traeger S."/>
            <person name="Wang M."/>
            <person name="Zifcakova L."/>
            <person name="Wipf D."/>
            <person name="Zambonelli A."/>
            <person name="Paolocci F."/>
            <person name="Nowrousian M."/>
            <person name="Ottonello S."/>
            <person name="Baldrian P."/>
            <person name="Spatafora J.W."/>
            <person name="Henrissat B."/>
            <person name="Nagy L.G."/>
            <person name="Aury J.M."/>
            <person name="Wincker P."/>
            <person name="Grigoriev I.V."/>
            <person name="Bonfante P."/>
            <person name="Martin F.M."/>
        </authorList>
    </citation>
    <scope>NUCLEOTIDE SEQUENCE [LARGE SCALE GENOMIC DNA]</scope>
    <source>
        <strain evidence="3 4">RN42</strain>
    </source>
</reference>
<keyword evidence="2" id="KW-0472">Membrane</keyword>
<proteinExistence type="predicted"/>
<evidence type="ECO:0000313" key="4">
    <source>
        <dbReference type="Proteomes" id="UP000275078"/>
    </source>
</evidence>
<gene>
    <name evidence="3" type="ORF">BJ508DRAFT_338819</name>
</gene>
<keyword evidence="4" id="KW-1185">Reference proteome</keyword>
<dbReference type="Proteomes" id="UP000275078">
    <property type="component" value="Unassembled WGS sequence"/>
</dbReference>
<keyword evidence="2" id="KW-1133">Transmembrane helix</keyword>
<organism evidence="3 4">
    <name type="scientific">Ascobolus immersus RN42</name>
    <dbReference type="NCBI Taxonomy" id="1160509"/>
    <lineage>
        <taxon>Eukaryota</taxon>
        <taxon>Fungi</taxon>
        <taxon>Dikarya</taxon>
        <taxon>Ascomycota</taxon>
        <taxon>Pezizomycotina</taxon>
        <taxon>Pezizomycetes</taxon>
        <taxon>Pezizales</taxon>
        <taxon>Ascobolaceae</taxon>
        <taxon>Ascobolus</taxon>
    </lineage>
</organism>
<feature type="compositionally biased region" description="Polar residues" evidence="1">
    <location>
        <begin position="15"/>
        <end position="46"/>
    </location>
</feature>
<feature type="compositionally biased region" description="Low complexity" evidence="1">
    <location>
        <begin position="70"/>
        <end position="107"/>
    </location>
</feature>
<feature type="region of interest" description="Disordered" evidence="1">
    <location>
        <begin position="1"/>
        <end position="137"/>
    </location>
</feature>
<name>A0A3N4HUH8_ASCIM</name>
<evidence type="ECO:0000313" key="3">
    <source>
        <dbReference type="EMBL" id="RPA75480.1"/>
    </source>
</evidence>
<dbReference type="EMBL" id="ML119763">
    <property type="protein sequence ID" value="RPA75480.1"/>
    <property type="molecule type" value="Genomic_DNA"/>
</dbReference>
<dbReference type="AlphaFoldDB" id="A0A3N4HUH8"/>
<feature type="transmembrane region" description="Helical" evidence="2">
    <location>
        <begin position="178"/>
        <end position="202"/>
    </location>
</feature>
<evidence type="ECO:0000256" key="2">
    <source>
        <dbReference type="SAM" id="Phobius"/>
    </source>
</evidence>